<name>A0A3M7QTU3_BRAPC</name>
<keyword evidence="2" id="KW-1185">Reference proteome</keyword>
<dbReference type="AlphaFoldDB" id="A0A3M7QTU3"/>
<sequence length="77" mass="9102">MRLGRRTISRQLSQLKQMLLEQTLFSLSISQEFKTILILNDFPHFISSLMMKLRSIFLALLLIFHNKSHRESQAKNI</sequence>
<organism evidence="1 2">
    <name type="scientific">Brachionus plicatilis</name>
    <name type="common">Marine rotifer</name>
    <name type="synonym">Brachionus muelleri</name>
    <dbReference type="NCBI Taxonomy" id="10195"/>
    <lineage>
        <taxon>Eukaryota</taxon>
        <taxon>Metazoa</taxon>
        <taxon>Spiralia</taxon>
        <taxon>Gnathifera</taxon>
        <taxon>Rotifera</taxon>
        <taxon>Eurotatoria</taxon>
        <taxon>Monogononta</taxon>
        <taxon>Pseudotrocha</taxon>
        <taxon>Ploima</taxon>
        <taxon>Brachionidae</taxon>
        <taxon>Brachionus</taxon>
    </lineage>
</organism>
<evidence type="ECO:0000313" key="1">
    <source>
        <dbReference type="EMBL" id="RNA14790.1"/>
    </source>
</evidence>
<evidence type="ECO:0000313" key="2">
    <source>
        <dbReference type="Proteomes" id="UP000276133"/>
    </source>
</evidence>
<dbReference type="EMBL" id="REGN01005107">
    <property type="protein sequence ID" value="RNA14790.1"/>
    <property type="molecule type" value="Genomic_DNA"/>
</dbReference>
<reference evidence="1 2" key="1">
    <citation type="journal article" date="2018" name="Sci. Rep.">
        <title>Genomic signatures of local adaptation to the degree of environmental predictability in rotifers.</title>
        <authorList>
            <person name="Franch-Gras L."/>
            <person name="Hahn C."/>
            <person name="Garcia-Roger E.M."/>
            <person name="Carmona M.J."/>
            <person name="Serra M."/>
            <person name="Gomez A."/>
        </authorList>
    </citation>
    <scope>NUCLEOTIDE SEQUENCE [LARGE SCALE GENOMIC DNA]</scope>
    <source>
        <strain evidence="1">HYR1</strain>
    </source>
</reference>
<gene>
    <name evidence="1" type="ORF">BpHYR1_045866</name>
</gene>
<protein>
    <submittedName>
        <fullName evidence="1">Uncharacterized protein</fullName>
    </submittedName>
</protein>
<proteinExistence type="predicted"/>
<comment type="caution">
    <text evidence="1">The sequence shown here is derived from an EMBL/GenBank/DDBJ whole genome shotgun (WGS) entry which is preliminary data.</text>
</comment>
<dbReference type="Proteomes" id="UP000276133">
    <property type="component" value="Unassembled WGS sequence"/>
</dbReference>
<accession>A0A3M7QTU3</accession>